<dbReference type="Pfam" id="PF00685">
    <property type="entry name" value="Sulfotransfer_1"/>
    <property type="match status" value="1"/>
</dbReference>
<gene>
    <name evidence="4" type="ORF">EYC87_16700</name>
</gene>
<feature type="domain" description="Sulfotransferase" evidence="3">
    <location>
        <begin position="67"/>
        <end position="255"/>
    </location>
</feature>
<protein>
    <submittedName>
        <fullName evidence="4">Sulfotransferase domain-containing protein</fullName>
    </submittedName>
</protein>
<dbReference type="InterPro" id="IPR000863">
    <property type="entry name" value="Sulfotransferase_dom"/>
</dbReference>
<dbReference type="Proteomes" id="UP001143307">
    <property type="component" value="Unassembled WGS sequence"/>
</dbReference>
<dbReference type="EMBL" id="SHNP01000006">
    <property type="protein sequence ID" value="MCX2975222.1"/>
    <property type="molecule type" value="Genomic_DNA"/>
</dbReference>
<keyword evidence="2" id="KW-0808">Transferase</keyword>
<accession>A0ABT3SYZ1</accession>
<evidence type="ECO:0000256" key="2">
    <source>
        <dbReference type="ARBA" id="ARBA00022679"/>
    </source>
</evidence>
<dbReference type="Gene3D" id="3.40.50.300">
    <property type="entry name" value="P-loop containing nucleotide triphosphate hydrolases"/>
    <property type="match status" value="1"/>
</dbReference>
<evidence type="ECO:0000313" key="5">
    <source>
        <dbReference type="Proteomes" id="UP001143307"/>
    </source>
</evidence>
<name>A0ABT3SYZ1_9GAMM</name>
<dbReference type="InterPro" id="IPR027417">
    <property type="entry name" value="P-loop_NTPase"/>
</dbReference>
<keyword evidence="5" id="KW-1185">Reference proteome</keyword>
<sequence>MPADRKSCKYSGVVIQARDHGSRVVDCCHLWGEHLIRATTLEQLNGKLQHLFTPEGVRAGLRFKPRPTDIIISPFSKCGTTWMQQTVHGLRTRGSMNFGEITEVTPWLEAASDLGQNLDAEQVTTPRAFKSHLPWDNVPKGGKYICVFRDPIRALVSMYQFFDGWLIEPGAISFESFAYDHFLARQAPRGYWHHLVSWLSQKDNDEVLLLCYEQLQDSFEPALERIATFIDIALDDELVKIVHHQSSLTFMQQHGSHFDDHFLRQQRNPAMELGPENLSSKVSSALSRAARPEPSQALVKDMQARWDQDVKSVTGLKNYAALLQQITDQR</sequence>
<evidence type="ECO:0000259" key="3">
    <source>
        <dbReference type="Pfam" id="PF00685"/>
    </source>
</evidence>
<comment type="caution">
    <text evidence="4">The sequence shown here is derived from an EMBL/GenBank/DDBJ whole genome shotgun (WGS) entry which is preliminary data.</text>
</comment>
<organism evidence="4 5">
    <name type="scientific">Candidatus Seongchinamella marina</name>
    <dbReference type="NCBI Taxonomy" id="2518990"/>
    <lineage>
        <taxon>Bacteria</taxon>
        <taxon>Pseudomonadati</taxon>
        <taxon>Pseudomonadota</taxon>
        <taxon>Gammaproteobacteria</taxon>
        <taxon>Cellvibrionales</taxon>
        <taxon>Halieaceae</taxon>
        <taxon>Seongchinamella</taxon>
    </lineage>
</organism>
<proteinExistence type="inferred from homology"/>
<evidence type="ECO:0000256" key="1">
    <source>
        <dbReference type="ARBA" id="ARBA00005771"/>
    </source>
</evidence>
<comment type="similarity">
    <text evidence="1">Belongs to the sulfotransferase 1 family.</text>
</comment>
<reference evidence="4" key="1">
    <citation type="submission" date="2019-02" db="EMBL/GenBank/DDBJ databases">
        <authorList>
            <person name="Li S.-H."/>
        </authorList>
    </citation>
    <scope>NUCLEOTIDE SEQUENCE</scope>
    <source>
        <strain evidence="4">IMCC8485</strain>
    </source>
</reference>
<dbReference type="SUPFAM" id="SSF52540">
    <property type="entry name" value="P-loop containing nucleoside triphosphate hydrolases"/>
    <property type="match status" value="1"/>
</dbReference>
<dbReference type="PANTHER" id="PTHR11783">
    <property type="entry name" value="SULFOTRANSFERASE SULT"/>
    <property type="match status" value="1"/>
</dbReference>
<evidence type="ECO:0000313" key="4">
    <source>
        <dbReference type="EMBL" id="MCX2975222.1"/>
    </source>
</evidence>